<accession>A0A081BSP2</accession>
<keyword evidence="1" id="KW-0472">Membrane</keyword>
<proteinExistence type="predicted"/>
<reference evidence="2" key="1">
    <citation type="journal article" date="2015" name="PeerJ">
        <title>First genomic representation of candidate bacterial phylum KSB3 points to enhanced environmental sensing as a trigger of wastewater bulking.</title>
        <authorList>
            <person name="Sekiguchi Y."/>
            <person name="Ohashi A."/>
            <person name="Parks D.H."/>
            <person name="Yamauchi T."/>
            <person name="Tyson G.W."/>
            <person name="Hugenholtz P."/>
        </authorList>
    </citation>
    <scope>NUCLEOTIDE SEQUENCE [LARGE SCALE GENOMIC DNA]</scope>
</reference>
<dbReference type="Proteomes" id="UP000030700">
    <property type="component" value="Unassembled WGS sequence"/>
</dbReference>
<feature type="transmembrane region" description="Helical" evidence="1">
    <location>
        <begin position="6"/>
        <end position="25"/>
    </location>
</feature>
<evidence type="ECO:0000313" key="3">
    <source>
        <dbReference type="Proteomes" id="UP000030700"/>
    </source>
</evidence>
<sequence>MTRTTILAIMLTCPAIGLILCLYFGSLLKRFLTNTPEIKSAQDMERFKQLVKGQMFAALAQIAVLSIPILVFVYGLWIKVLKPNTDILYMLMPSLVVLGAGMALKSVERNVQNVPTATDELTKERDRIVDIWLHQPFPNW</sequence>
<gene>
    <name evidence="2" type="ORF">U14_05708</name>
</gene>
<keyword evidence="1" id="KW-0812">Transmembrane</keyword>
<feature type="transmembrane region" description="Helical" evidence="1">
    <location>
        <begin position="87"/>
        <end position="104"/>
    </location>
</feature>
<organism evidence="2">
    <name type="scientific">Candidatus Moduliflexus flocculans</name>
    <dbReference type="NCBI Taxonomy" id="1499966"/>
    <lineage>
        <taxon>Bacteria</taxon>
        <taxon>Candidatus Moduliflexota</taxon>
        <taxon>Candidatus Moduliflexia</taxon>
        <taxon>Candidatus Moduliflexales</taxon>
        <taxon>Candidatus Moduliflexaceae</taxon>
    </lineage>
</organism>
<evidence type="ECO:0000256" key="1">
    <source>
        <dbReference type="SAM" id="Phobius"/>
    </source>
</evidence>
<keyword evidence="1" id="KW-1133">Transmembrane helix</keyword>
<dbReference type="AlphaFoldDB" id="A0A081BSP2"/>
<dbReference type="EMBL" id="DF820461">
    <property type="protein sequence ID" value="GAK54423.1"/>
    <property type="molecule type" value="Genomic_DNA"/>
</dbReference>
<name>A0A081BSP2_9BACT</name>
<evidence type="ECO:0000313" key="2">
    <source>
        <dbReference type="EMBL" id="GAK54423.1"/>
    </source>
</evidence>
<protein>
    <submittedName>
        <fullName evidence="2">Uncharacterized protein</fullName>
    </submittedName>
</protein>
<feature type="transmembrane region" description="Helical" evidence="1">
    <location>
        <begin position="56"/>
        <end position="75"/>
    </location>
</feature>
<dbReference type="HOGENOM" id="CLU_1831183_0_0_0"/>
<dbReference type="STRING" id="1499966.U14_05708"/>
<keyword evidence="3" id="KW-1185">Reference proteome</keyword>